<dbReference type="PANTHER" id="PTHR15600">
    <property type="entry name" value="SACSIN"/>
    <property type="match status" value="1"/>
</dbReference>
<dbReference type="RefSeq" id="WP_017745205.1">
    <property type="nucleotide sequence ID" value="NZ_KQ976354.1"/>
</dbReference>
<sequence length="855" mass="98272">MAGYKTPPGTIVNTIKSLLRERYKQGFPIIKEIIQNANDGSATTLDFGIVRGLTDLVEHPLLKTPALFFLNNGTFSKLDQEAISCFGIDANAKDRGKIGKFGLGQKSIFHFCEAFFYIARSESIPEGCSEFINPWATPEGLDAKRPGWSELSYQDRQNLENFLIEQKLIRSECLHYFLLWVPLRQRMADERCILANYYDDTRVVRESFPTDMEIRIGQLLPLLRYLKDIKFWIENESGSLQQQFNICLDDKYDLERFLYPTESEEIVPDDHDLQGKVRLSTNTSIINFAGKESILPANDFASLLNQRPERVSHNFWKDLEQSPFWTKRSSINENAEEESKPDKSIPHCAVVFTKQSLINRCKARLILQWSVFLPLASDENTSSPQEAEQEAYEQVDCDGDNDFTIFLHGYFFLDSGRKYIEGLQNIRNGGVVPNTPSNENEMIAQWNYLLATKGTLKLFLPSLHHFTKTHNLSHQEISNLCKAICKSYFFQSSTYKQSICSFEQWVFRIKSSGSAWELIPANAIVRSLPGIPPNWQAFPKLHELSEQSYLILDKQPNLLSDEISYKWQEHEICAVLASITIHLFYADVDNLNYLVGFLNQPKNIVNQSQVQTLLKNLVREGFLKMELQTLRQEPMLSSLKKLIALIRPEQRLVLAKNQAKEQAIQQVFRKLYILERNEDLLLIYSFFDSPLSSSCGILSSQQTISILNCLSELLRTDLSSQTVSQSFVEEILEQISDPVPIFNNLQNTPLFFGFNLCQRKSYIYTYLQLQKLHQKNLLFKGTWQTAIANALQEAFPNCELIFINEKLARVLEKLPCMNGIPKCEFKSCLQLLSTKPKLAISENRVNLLRELINHV</sequence>
<dbReference type="EMBL" id="ANNX02000016">
    <property type="protein sequence ID" value="KYC43044.1"/>
    <property type="molecule type" value="Genomic_DNA"/>
</dbReference>
<feature type="domain" description="Sacsin/Nov" evidence="1">
    <location>
        <begin position="11"/>
        <end position="238"/>
    </location>
</feature>
<comment type="caution">
    <text evidence="2">The sequence shown here is derived from an EMBL/GenBank/DDBJ whole genome shotgun (WGS) entry which is preliminary data.</text>
</comment>
<protein>
    <recommendedName>
        <fullName evidence="1">Sacsin/Nov domain-containing protein</fullName>
    </recommendedName>
</protein>
<dbReference type="Pfam" id="PF25794">
    <property type="entry name" value="SACS"/>
    <property type="match status" value="1"/>
</dbReference>
<evidence type="ECO:0000313" key="3">
    <source>
        <dbReference type="Proteomes" id="UP000076925"/>
    </source>
</evidence>
<accession>A0A139XEB6</accession>
<dbReference type="InterPro" id="IPR052972">
    <property type="entry name" value="Sacsin_chaperone_reg"/>
</dbReference>
<name>A0A139XEB6_9CYAN</name>
<dbReference type="PANTHER" id="PTHR15600:SF42">
    <property type="entry name" value="SACSIN"/>
    <property type="match status" value="1"/>
</dbReference>
<gene>
    <name evidence="2" type="ORF">WA1_13155</name>
</gene>
<reference evidence="2 3" key="1">
    <citation type="journal article" date="2013" name="Genome Biol. Evol.">
        <title>Genomes of Stigonematalean cyanobacteria (subsection V) and the evolution of oxygenic photosynthesis from prokaryotes to plastids.</title>
        <authorList>
            <person name="Dagan T."/>
            <person name="Roettger M."/>
            <person name="Stucken K."/>
            <person name="Landan G."/>
            <person name="Koch R."/>
            <person name="Major P."/>
            <person name="Gould S.B."/>
            <person name="Goremykin V.V."/>
            <person name="Rippka R."/>
            <person name="Tandeau de Marsac N."/>
            <person name="Gugger M."/>
            <person name="Lockhart P.J."/>
            <person name="Allen J.F."/>
            <person name="Brune I."/>
            <person name="Maus I."/>
            <person name="Puhler A."/>
            <person name="Martin W.F."/>
        </authorList>
    </citation>
    <scope>NUCLEOTIDE SEQUENCE [LARGE SCALE GENOMIC DNA]</scope>
    <source>
        <strain evidence="2 3">PCC 7110</strain>
    </source>
</reference>
<keyword evidence="3" id="KW-1185">Reference proteome</keyword>
<dbReference type="SUPFAM" id="SSF55874">
    <property type="entry name" value="ATPase domain of HSP90 chaperone/DNA topoisomerase II/histidine kinase"/>
    <property type="match status" value="1"/>
</dbReference>
<dbReference type="InterPro" id="IPR058210">
    <property type="entry name" value="SACS/Nov_dom"/>
</dbReference>
<dbReference type="STRING" id="128403.WA1_13155"/>
<dbReference type="AlphaFoldDB" id="A0A139XEB6"/>
<dbReference type="OrthoDB" id="9802640at2"/>
<dbReference type="Proteomes" id="UP000076925">
    <property type="component" value="Unassembled WGS sequence"/>
</dbReference>
<organism evidence="2 3">
    <name type="scientific">Scytonema hofmannii PCC 7110</name>
    <dbReference type="NCBI Taxonomy" id="128403"/>
    <lineage>
        <taxon>Bacteria</taxon>
        <taxon>Bacillati</taxon>
        <taxon>Cyanobacteriota</taxon>
        <taxon>Cyanophyceae</taxon>
        <taxon>Nostocales</taxon>
        <taxon>Scytonemataceae</taxon>
        <taxon>Scytonema</taxon>
    </lineage>
</organism>
<dbReference type="GO" id="GO:0030544">
    <property type="term" value="F:Hsp70 protein binding"/>
    <property type="evidence" value="ECO:0007669"/>
    <property type="project" value="TreeGrafter"/>
</dbReference>
<evidence type="ECO:0000313" key="2">
    <source>
        <dbReference type="EMBL" id="KYC43044.1"/>
    </source>
</evidence>
<dbReference type="InterPro" id="IPR036890">
    <property type="entry name" value="HATPase_C_sf"/>
</dbReference>
<evidence type="ECO:0000259" key="1">
    <source>
        <dbReference type="Pfam" id="PF25794"/>
    </source>
</evidence>
<dbReference type="NCBIfam" id="NF047352">
    <property type="entry name" value="P_loop_sacsin"/>
    <property type="match status" value="1"/>
</dbReference>
<proteinExistence type="predicted"/>